<accession>A0ABR7BU63</accession>
<evidence type="ECO:0000256" key="3">
    <source>
        <dbReference type="ARBA" id="ARBA00023163"/>
    </source>
</evidence>
<evidence type="ECO:0000256" key="2">
    <source>
        <dbReference type="ARBA" id="ARBA00023125"/>
    </source>
</evidence>
<sequence length="510" mass="54989">MGNRTALKDAWSSAVTRANVTLAVGFGCAVSWSPTLLTAATPDNVMNALVNKPPHGACMPSLVAAVLACLVLFLGGRRLFAVLERTVRPLALGVAMALMGAVFVLPLVTRNSVTVTGDVVIAVAGALSVVLYLFWMQLFGRLSVQSMFLTLFLSQVLTCAINAIISIANIYTVIATSIALPLVSTVCLRAGQRERADGRPPSAAPAPREGRGASVRMLVKLAAIVFAWGVIDHLFRSEFDAFMRTQVTSSPFAVAYHAAAFVVVVAAVAFAYALLAYRERFQFGHLYRMIFLLGLASILLLPIVLAGQAAIAGYTCSVIMYQLVFLLIWVIAASAFRDRSAYAPGFFGLVYGFWSLGSFGGALFSSVFVQHLTMDNVHLIVFAAVLAVAVGYAVVFTEADANALVQIVPFKHKTPFKAKCLSVAQTYQLSPRETEIALLIAQGRDSAHIEKKLFLSRSTVQTHRMHLYQKLDIHNRQELLDIIEAAEAVGALGELGADVAARKFPDLNQF</sequence>
<dbReference type="PROSITE" id="PS51257">
    <property type="entry name" value="PROKAR_LIPOPROTEIN"/>
    <property type="match status" value="1"/>
</dbReference>
<keyword evidence="7" id="KW-1185">Reference proteome</keyword>
<keyword evidence="4" id="KW-0812">Transmembrane</keyword>
<feature type="transmembrane region" description="Helical" evidence="4">
    <location>
        <begin position="115"/>
        <end position="135"/>
    </location>
</feature>
<evidence type="ECO:0000256" key="4">
    <source>
        <dbReference type="SAM" id="Phobius"/>
    </source>
</evidence>
<feature type="transmembrane region" description="Helical" evidence="4">
    <location>
        <begin position="54"/>
        <end position="75"/>
    </location>
</feature>
<proteinExistence type="predicted"/>
<evidence type="ECO:0000313" key="7">
    <source>
        <dbReference type="Proteomes" id="UP000622448"/>
    </source>
</evidence>
<dbReference type="PANTHER" id="PTHR44688">
    <property type="entry name" value="DNA-BINDING TRANSCRIPTIONAL ACTIVATOR DEVR_DOSR"/>
    <property type="match status" value="1"/>
</dbReference>
<feature type="transmembrane region" description="Helical" evidence="4">
    <location>
        <begin position="318"/>
        <end position="336"/>
    </location>
</feature>
<feature type="transmembrane region" description="Helical" evidence="4">
    <location>
        <begin position="348"/>
        <end position="371"/>
    </location>
</feature>
<protein>
    <submittedName>
        <fullName evidence="6">Helix-turn-helix transcriptional regulator</fullName>
    </submittedName>
</protein>
<dbReference type="EMBL" id="JACOOA010000006">
    <property type="protein sequence ID" value="MBC5585125.1"/>
    <property type="molecule type" value="Genomic_DNA"/>
</dbReference>
<keyword evidence="1" id="KW-0805">Transcription regulation</keyword>
<feature type="transmembrane region" description="Helical" evidence="4">
    <location>
        <begin position="171"/>
        <end position="191"/>
    </location>
</feature>
<dbReference type="PRINTS" id="PR00038">
    <property type="entry name" value="HTHLUXR"/>
</dbReference>
<feature type="transmembrane region" description="Helical" evidence="4">
    <location>
        <begin position="87"/>
        <end position="109"/>
    </location>
</feature>
<dbReference type="Pfam" id="PF00196">
    <property type="entry name" value="GerE"/>
    <property type="match status" value="1"/>
</dbReference>
<keyword evidence="3" id="KW-0804">Transcription</keyword>
<feature type="transmembrane region" description="Helical" evidence="4">
    <location>
        <begin position="377"/>
        <end position="396"/>
    </location>
</feature>
<evidence type="ECO:0000259" key="5">
    <source>
        <dbReference type="PROSITE" id="PS50043"/>
    </source>
</evidence>
<keyword evidence="4" id="KW-0472">Membrane</keyword>
<dbReference type="Proteomes" id="UP000622448">
    <property type="component" value="Unassembled WGS sequence"/>
</dbReference>
<keyword evidence="4" id="KW-1133">Transmembrane helix</keyword>
<dbReference type="SUPFAM" id="SSF46894">
    <property type="entry name" value="C-terminal effector domain of the bipartite response regulators"/>
    <property type="match status" value="1"/>
</dbReference>
<dbReference type="CDD" id="cd06170">
    <property type="entry name" value="LuxR_C_like"/>
    <property type="match status" value="1"/>
</dbReference>
<dbReference type="InterPro" id="IPR016032">
    <property type="entry name" value="Sig_transdc_resp-reg_C-effctor"/>
</dbReference>
<feature type="transmembrane region" description="Helical" evidence="4">
    <location>
        <begin position="289"/>
        <end position="312"/>
    </location>
</feature>
<evidence type="ECO:0000256" key="1">
    <source>
        <dbReference type="ARBA" id="ARBA00023015"/>
    </source>
</evidence>
<keyword evidence="2" id="KW-0238">DNA-binding</keyword>
<feature type="transmembrane region" description="Helical" evidence="4">
    <location>
        <begin position="217"/>
        <end position="235"/>
    </location>
</feature>
<dbReference type="PROSITE" id="PS50043">
    <property type="entry name" value="HTH_LUXR_2"/>
    <property type="match status" value="1"/>
</dbReference>
<dbReference type="SMART" id="SM00421">
    <property type="entry name" value="HTH_LUXR"/>
    <property type="match status" value="1"/>
</dbReference>
<evidence type="ECO:0000313" key="6">
    <source>
        <dbReference type="EMBL" id="MBC5585125.1"/>
    </source>
</evidence>
<dbReference type="PANTHER" id="PTHR44688:SF16">
    <property type="entry name" value="DNA-BINDING TRANSCRIPTIONAL ACTIVATOR DEVR_DOSR"/>
    <property type="match status" value="1"/>
</dbReference>
<feature type="transmembrane region" description="Helical" evidence="4">
    <location>
        <begin position="147"/>
        <end position="165"/>
    </location>
</feature>
<dbReference type="RefSeq" id="WP_186939288.1">
    <property type="nucleotide sequence ID" value="NZ_JACOOA010000006.1"/>
</dbReference>
<gene>
    <name evidence="6" type="ORF">H8S61_13105</name>
</gene>
<comment type="caution">
    <text evidence="6">The sequence shown here is derived from an EMBL/GenBank/DDBJ whole genome shotgun (WGS) entry which is preliminary data.</text>
</comment>
<feature type="transmembrane region" description="Helical" evidence="4">
    <location>
        <begin position="20"/>
        <end position="42"/>
    </location>
</feature>
<dbReference type="InterPro" id="IPR036388">
    <property type="entry name" value="WH-like_DNA-bd_sf"/>
</dbReference>
<name>A0ABR7BU63_9ACTN</name>
<reference evidence="6 7" key="1">
    <citation type="submission" date="2020-08" db="EMBL/GenBank/DDBJ databases">
        <title>Genome public.</title>
        <authorList>
            <person name="Liu C."/>
            <person name="Sun Q."/>
        </authorList>
    </citation>
    <scope>NUCLEOTIDE SEQUENCE [LARGE SCALE GENOMIC DNA]</scope>
    <source>
        <strain evidence="6 7">NSJ-70</strain>
    </source>
</reference>
<organism evidence="6 7">
    <name type="scientific">Eggerthella hominis</name>
    <dbReference type="NCBI Taxonomy" id="2763043"/>
    <lineage>
        <taxon>Bacteria</taxon>
        <taxon>Bacillati</taxon>
        <taxon>Actinomycetota</taxon>
        <taxon>Coriobacteriia</taxon>
        <taxon>Eggerthellales</taxon>
        <taxon>Eggerthellaceae</taxon>
        <taxon>Eggerthella</taxon>
    </lineage>
</organism>
<feature type="transmembrane region" description="Helical" evidence="4">
    <location>
        <begin position="255"/>
        <end position="277"/>
    </location>
</feature>
<dbReference type="InterPro" id="IPR000792">
    <property type="entry name" value="Tscrpt_reg_LuxR_C"/>
</dbReference>
<feature type="domain" description="HTH luxR-type" evidence="5">
    <location>
        <begin position="422"/>
        <end position="487"/>
    </location>
</feature>
<dbReference type="Gene3D" id="1.10.10.10">
    <property type="entry name" value="Winged helix-like DNA-binding domain superfamily/Winged helix DNA-binding domain"/>
    <property type="match status" value="1"/>
</dbReference>